<dbReference type="VEuPathDB" id="FungiDB:H310_09037"/>
<sequence length="117" mass="13054">MDQADRAKRLKALRDAKNKKEGVVPAAEEESCPVPEVVAEAADEAAQGDVATSEEDTTEEVLSIAPMKPTWDLERGLEKQMKKLERRTQNAIVEILRAKMEREMQNEEDDSEDAEAA</sequence>
<dbReference type="AlphaFoldDB" id="A0A024TYC1"/>
<organism evidence="3">
    <name type="scientific">Aphanomyces invadans</name>
    <dbReference type="NCBI Taxonomy" id="157072"/>
    <lineage>
        <taxon>Eukaryota</taxon>
        <taxon>Sar</taxon>
        <taxon>Stramenopiles</taxon>
        <taxon>Oomycota</taxon>
        <taxon>Saprolegniomycetes</taxon>
        <taxon>Saprolegniales</taxon>
        <taxon>Verrucalvaceae</taxon>
        <taxon>Aphanomyces</taxon>
    </lineage>
</organism>
<dbReference type="InterPro" id="IPR013169">
    <property type="entry name" value="mRNA_splic_Cwf18-like"/>
</dbReference>
<dbReference type="GeneID" id="20086087"/>
<dbReference type="GO" id="GO:0005684">
    <property type="term" value="C:U2-type spliceosomal complex"/>
    <property type="evidence" value="ECO:0007669"/>
    <property type="project" value="TreeGrafter"/>
</dbReference>
<dbReference type="PANTHER" id="PTHR31551:SF1">
    <property type="entry name" value="COILED-COIL DOMAIN-CONTAINING PROTEIN 12"/>
    <property type="match status" value="1"/>
</dbReference>
<name>A0A024TYC1_9STRA</name>
<evidence type="ECO:0000313" key="3">
    <source>
        <dbReference type="EMBL" id="ETV98342.1"/>
    </source>
</evidence>
<dbReference type="GO" id="GO:0071014">
    <property type="term" value="C:post-mRNA release spliceosomal complex"/>
    <property type="evidence" value="ECO:0007669"/>
    <property type="project" value="TreeGrafter"/>
</dbReference>
<dbReference type="OrthoDB" id="10261348at2759"/>
<dbReference type="EMBL" id="KI913970">
    <property type="protein sequence ID" value="ETV98342.1"/>
    <property type="molecule type" value="Genomic_DNA"/>
</dbReference>
<feature type="region of interest" description="Disordered" evidence="2">
    <location>
        <begin position="1"/>
        <end position="32"/>
    </location>
</feature>
<accession>A0A024TYC1</accession>
<evidence type="ECO:0008006" key="4">
    <source>
        <dbReference type="Google" id="ProtNLM"/>
    </source>
</evidence>
<dbReference type="PANTHER" id="PTHR31551">
    <property type="entry name" value="PRE-MRNA-SPLICING FACTOR CWF18"/>
    <property type="match status" value="1"/>
</dbReference>
<keyword evidence="1" id="KW-0175">Coiled coil</keyword>
<dbReference type="Pfam" id="PF08315">
    <property type="entry name" value="cwf18"/>
    <property type="match status" value="1"/>
</dbReference>
<gene>
    <name evidence="3" type="ORF">H310_09037</name>
</gene>
<evidence type="ECO:0000256" key="1">
    <source>
        <dbReference type="SAM" id="Coils"/>
    </source>
</evidence>
<reference evidence="3" key="1">
    <citation type="submission" date="2013-12" db="EMBL/GenBank/DDBJ databases">
        <title>The Genome Sequence of Aphanomyces invadans NJM9701.</title>
        <authorList>
            <consortium name="The Broad Institute Genomics Platform"/>
            <person name="Russ C."/>
            <person name="Tyler B."/>
            <person name="van West P."/>
            <person name="Dieguez-Uribeondo J."/>
            <person name="Young S.K."/>
            <person name="Zeng Q."/>
            <person name="Gargeya S."/>
            <person name="Fitzgerald M."/>
            <person name="Abouelleil A."/>
            <person name="Alvarado L."/>
            <person name="Chapman S.B."/>
            <person name="Gainer-Dewar J."/>
            <person name="Goldberg J."/>
            <person name="Griggs A."/>
            <person name="Gujja S."/>
            <person name="Hansen M."/>
            <person name="Howarth C."/>
            <person name="Imamovic A."/>
            <person name="Ireland A."/>
            <person name="Larimer J."/>
            <person name="McCowan C."/>
            <person name="Murphy C."/>
            <person name="Pearson M."/>
            <person name="Poon T.W."/>
            <person name="Priest M."/>
            <person name="Roberts A."/>
            <person name="Saif S."/>
            <person name="Shea T."/>
            <person name="Sykes S."/>
            <person name="Wortman J."/>
            <person name="Nusbaum C."/>
            <person name="Birren B."/>
        </authorList>
    </citation>
    <scope>NUCLEOTIDE SEQUENCE [LARGE SCALE GENOMIC DNA]</scope>
    <source>
        <strain evidence="3">NJM9701</strain>
    </source>
</reference>
<dbReference type="STRING" id="157072.A0A024TYC1"/>
<protein>
    <recommendedName>
        <fullName evidence="4">Coiled-coil domain-containing protein 12</fullName>
    </recommendedName>
</protein>
<feature type="coiled-coil region" evidence="1">
    <location>
        <begin position="74"/>
        <end position="117"/>
    </location>
</feature>
<proteinExistence type="predicted"/>
<evidence type="ECO:0000256" key="2">
    <source>
        <dbReference type="SAM" id="MobiDB-lite"/>
    </source>
</evidence>
<dbReference type="eggNOG" id="KOG3407">
    <property type="taxonomic scope" value="Eukaryota"/>
</dbReference>
<feature type="compositionally biased region" description="Basic and acidic residues" evidence="2">
    <location>
        <begin position="1"/>
        <end position="22"/>
    </location>
</feature>
<dbReference type="RefSeq" id="XP_008873217.1">
    <property type="nucleotide sequence ID" value="XM_008874995.1"/>
</dbReference>